<evidence type="ECO:0000256" key="3">
    <source>
        <dbReference type="ARBA" id="ARBA00022771"/>
    </source>
</evidence>
<evidence type="ECO:0000256" key="2">
    <source>
        <dbReference type="ARBA" id="ARBA00022737"/>
    </source>
</evidence>
<organism evidence="8 9">
    <name type="scientific">Stachybotrys elegans</name>
    <dbReference type="NCBI Taxonomy" id="80388"/>
    <lineage>
        <taxon>Eukaryota</taxon>
        <taxon>Fungi</taxon>
        <taxon>Dikarya</taxon>
        <taxon>Ascomycota</taxon>
        <taxon>Pezizomycotina</taxon>
        <taxon>Sordariomycetes</taxon>
        <taxon>Hypocreomycetidae</taxon>
        <taxon>Hypocreales</taxon>
        <taxon>Stachybotryaceae</taxon>
        <taxon>Stachybotrys</taxon>
    </lineage>
</organism>
<evidence type="ECO:0000259" key="7">
    <source>
        <dbReference type="PROSITE" id="PS50157"/>
    </source>
</evidence>
<dbReference type="EMBL" id="JAGPNK010000001">
    <property type="protein sequence ID" value="KAH7328680.1"/>
    <property type="molecule type" value="Genomic_DNA"/>
</dbReference>
<dbReference type="Pfam" id="PF00096">
    <property type="entry name" value="zf-C2H2"/>
    <property type="match status" value="3"/>
</dbReference>
<dbReference type="Proteomes" id="UP000813444">
    <property type="component" value="Unassembled WGS sequence"/>
</dbReference>
<feature type="domain" description="C2H2-type" evidence="7">
    <location>
        <begin position="590"/>
        <end position="612"/>
    </location>
</feature>
<name>A0A8K0WWY8_9HYPO</name>
<dbReference type="PROSITE" id="PS50157">
    <property type="entry name" value="ZINC_FINGER_C2H2_2"/>
    <property type="match status" value="4"/>
</dbReference>
<keyword evidence="2" id="KW-0677">Repeat</keyword>
<dbReference type="InterPro" id="IPR013087">
    <property type="entry name" value="Znf_C2H2_type"/>
</dbReference>
<dbReference type="GO" id="GO:0008270">
    <property type="term" value="F:zinc ion binding"/>
    <property type="evidence" value="ECO:0007669"/>
    <property type="project" value="UniProtKB-KW"/>
</dbReference>
<gene>
    <name evidence="8" type="ORF">B0I35DRAFT_404010</name>
</gene>
<dbReference type="GO" id="GO:0000785">
    <property type="term" value="C:chromatin"/>
    <property type="evidence" value="ECO:0007669"/>
    <property type="project" value="TreeGrafter"/>
</dbReference>
<dbReference type="GO" id="GO:0005667">
    <property type="term" value="C:transcription regulator complex"/>
    <property type="evidence" value="ECO:0007669"/>
    <property type="project" value="TreeGrafter"/>
</dbReference>
<keyword evidence="4" id="KW-0862">Zinc</keyword>
<dbReference type="AlphaFoldDB" id="A0A8K0WWY8"/>
<dbReference type="GO" id="GO:0000981">
    <property type="term" value="F:DNA-binding transcription factor activity, RNA polymerase II-specific"/>
    <property type="evidence" value="ECO:0007669"/>
    <property type="project" value="TreeGrafter"/>
</dbReference>
<feature type="domain" description="C2H2-type" evidence="7">
    <location>
        <begin position="500"/>
        <end position="531"/>
    </location>
</feature>
<proteinExistence type="predicted"/>
<dbReference type="SUPFAM" id="SSF57667">
    <property type="entry name" value="beta-beta-alpha zinc fingers"/>
    <property type="match status" value="2"/>
</dbReference>
<dbReference type="PROSITE" id="PS00028">
    <property type="entry name" value="ZINC_FINGER_C2H2_1"/>
    <property type="match status" value="3"/>
</dbReference>
<feature type="region of interest" description="Disordered" evidence="6">
    <location>
        <begin position="41"/>
        <end position="60"/>
    </location>
</feature>
<dbReference type="Gene3D" id="3.30.160.60">
    <property type="entry name" value="Classic Zinc Finger"/>
    <property type="match status" value="4"/>
</dbReference>
<feature type="domain" description="C2H2-type" evidence="7">
    <location>
        <begin position="560"/>
        <end position="589"/>
    </location>
</feature>
<dbReference type="OrthoDB" id="3437960at2759"/>
<keyword evidence="9" id="KW-1185">Reference proteome</keyword>
<evidence type="ECO:0000313" key="9">
    <source>
        <dbReference type="Proteomes" id="UP000813444"/>
    </source>
</evidence>
<evidence type="ECO:0000256" key="6">
    <source>
        <dbReference type="SAM" id="MobiDB-lite"/>
    </source>
</evidence>
<sequence>MDDSLEDGHGGSPTPGTLAHYLYHAEDDFDTQLTLGFSSASLTGQQPGSPAEAGLVRSKQADSYTPMQSLLTGTGFASQDQTQSRLQNDIMDAVTSYAPWGNSPYLPDGHLFDDGLAEGAFDAAAAFLSQPTQRGSDKRKRATGNDDAASVSCDSDCEGSCASQCGNTGHGVCCDDNDCAPLDACRDEACQGAVSPCTDANCITDALSGEQVAAATLASFGHEQLGPHSPCFFNHCDGIMSNSFPHDAFQDIMCNHDFTSCTNMFNQHAIDLPAFTTQGEPRTLADLISLDLSQLPDLESTQVHDSNAQAHVCPSAPDASDFSAFHCILPRHNNAYQEHVDTCNPAQIQTQPCCTTLQSWDGLVQHFLEQHKPIVGSLPLTGPKNTRANRLDSRSYSLASTPATNLSYGTGPMPTPMTPSTAVSMDMEQSAILASPDLMLPSPCEPSVHHVPQTPGVYTCSWSQDGGTTACNMTFESEEKLHKHCLQAHVPSLQKNEGIYWCGWGDCDKTTGFSQKSKLERHLQTHTGFKPEQCKICGKKLSGPQALEQHLRIHTGEMPWKCQFEGCNAGFKQQSALTMHVRTHTKDKPLVCEECGQKFAESSNLSKHRRTHQPPLYKCKLCPDSAKMRPYVRVDQLKRHAEKSHADVGQENITQMINAVKREVELMRRAEKESQRAKKRREATTTALS</sequence>
<evidence type="ECO:0000313" key="8">
    <source>
        <dbReference type="EMBL" id="KAH7328680.1"/>
    </source>
</evidence>
<dbReference type="PANTHER" id="PTHR14003:SF20">
    <property type="entry name" value="FINGER DOMAIN PROTEIN, PUTATIVE (AFU_ORTHOLOGUE AFUA_4G10380)-RELATED"/>
    <property type="match status" value="1"/>
</dbReference>
<dbReference type="GO" id="GO:0000978">
    <property type="term" value="F:RNA polymerase II cis-regulatory region sequence-specific DNA binding"/>
    <property type="evidence" value="ECO:0007669"/>
    <property type="project" value="TreeGrafter"/>
</dbReference>
<evidence type="ECO:0000256" key="4">
    <source>
        <dbReference type="ARBA" id="ARBA00022833"/>
    </source>
</evidence>
<dbReference type="PANTHER" id="PTHR14003">
    <property type="entry name" value="TRANSCRIPTIONAL REPRESSOR PROTEIN YY"/>
    <property type="match status" value="1"/>
</dbReference>
<comment type="caution">
    <text evidence="8">The sequence shown here is derived from an EMBL/GenBank/DDBJ whole genome shotgun (WGS) entry which is preliminary data.</text>
</comment>
<dbReference type="InterPro" id="IPR036236">
    <property type="entry name" value="Znf_C2H2_sf"/>
</dbReference>
<evidence type="ECO:0000256" key="5">
    <source>
        <dbReference type="PROSITE-ProRule" id="PRU00042"/>
    </source>
</evidence>
<feature type="region of interest" description="Disordered" evidence="6">
    <location>
        <begin position="669"/>
        <end position="689"/>
    </location>
</feature>
<feature type="domain" description="C2H2-type" evidence="7">
    <location>
        <begin position="532"/>
        <end position="559"/>
    </location>
</feature>
<dbReference type="SMART" id="SM00355">
    <property type="entry name" value="ZnF_C2H2"/>
    <property type="match status" value="6"/>
</dbReference>
<accession>A0A8K0WWY8</accession>
<reference evidence="8" key="1">
    <citation type="journal article" date="2021" name="Nat. Commun.">
        <title>Genetic determinants of endophytism in the Arabidopsis root mycobiome.</title>
        <authorList>
            <person name="Mesny F."/>
            <person name="Miyauchi S."/>
            <person name="Thiergart T."/>
            <person name="Pickel B."/>
            <person name="Atanasova L."/>
            <person name="Karlsson M."/>
            <person name="Huettel B."/>
            <person name="Barry K.W."/>
            <person name="Haridas S."/>
            <person name="Chen C."/>
            <person name="Bauer D."/>
            <person name="Andreopoulos W."/>
            <person name="Pangilinan J."/>
            <person name="LaButti K."/>
            <person name="Riley R."/>
            <person name="Lipzen A."/>
            <person name="Clum A."/>
            <person name="Drula E."/>
            <person name="Henrissat B."/>
            <person name="Kohler A."/>
            <person name="Grigoriev I.V."/>
            <person name="Martin F.M."/>
            <person name="Hacquard S."/>
        </authorList>
    </citation>
    <scope>NUCLEOTIDE SEQUENCE</scope>
    <source>
        <strain evidence="8">MPI-CAGE-CH-0235</strain>
    </source>
</reference>
<protein>
    <recommendedName>
        <fullName evidence="7">C2H2-type domain-containing protein</fullName>
    </recommendedName>
</protein>
<evidence type="ECO:0000256" key="1">
    <source>
        <dbReference type="ARBA" id="ARBA00022723"/>
    </source>
</evidence>
<keyword evidence="1" id="KW-0479">Metal-binding</keyword>
<dbReference type="FunFam" id="3.30.160.60:FF:002343">
    <property type="entry name" value="Zinc finger protein 33A"/>
    <property type="match status" value="2"/>
</dbReference>
<keyword evidence="3 5" id="KW-0863">Zinc-finger</keyword>